<keyword evidence="2" id="KW-1185">Reference proteome</keyword>
<name>C5BTK0_TERTT</name>
<reference evidence="1 2" key="1">
    <citation type="journal article" date="2009" name="PLoS ONE">
        <title>The complete genome of Teredinibacter turnerae T7901: an intracellular endosymbiont of marine wood-boring bivalves (shipworms).</title>
        <authorList>
            <person name="Yang J.C."/>
            <person name="Madupu R."/>
            <person name="Durkin A.S."/>
            <person name="Ekborg N.A."/>
            <person name="Pedamallu C.S."/>
            <person name="Hostetler J.B."/>
            <person name="Radune D."/>
            <person name="Toms B.S."/>
            <person name="Henrissat B."/>
            <person name="Coutinho P.M."/>
            <person name="Schwarz S."/>
            <person name="Field L."/>
            <person name="Trindade-Silva A.E."/>
            <person name="Soares C.A.G."/>
            <person name="Elshahawi S."/>
            <person name="Hanora A."/>
            <person name="Schmidt E.W."/>
            <person name="Haygood M.G."/>
            <person name="Posfai J."/>
            <person name="Benner J."/>
            <person name="Madinger C."/>
            <person name="Nove J."/>
            <person name="Anton B."/>
            <person name="Chaudhary K."/>
            <person name="Foster J."/>
            <person name="Holman A."/>
            <person name="Kumar S."/>
            <person name="Lessard P.A."/>
            <person name="Luyten Y.A."/>
            <person name="Slatko B."/>
            <person name="Wood N."/>
            <person name="Wu B."/>
            <person name="Teplitski M."/>
            <person name="Mougous J.D."/>
            <person name="Ward N."/>
            <person name="Eisen J.A."/>
            <person name="Badger J.H."/>
            <person name="Distel D.L."/>
        </authorList>
    </citation>
    <scope>NUCLEOTIDE SEQUENCE [LARGE SCALE GENOMIC DNA]</scope>
    <source>
        <strain evidence="2">ATCC 39867 / T7901</strain>
    </source>
</reference>
<proteinExistence type="predicted"/>
<dbReference type="HOGENOM" id="CLU_3141657_0_0_6"/>
<dbReference type="AlphaFoldDB" id="C5BTK0"/>
<protein>
    <submittedName>
        <fullName evidence="1">Uncharacterized protein</fullName>
    </submittedName>
</protein>
<dbReference type="STRING" id="377629.TERTU_3917"/>
<accession>C5BTK0</accession>
<dbReference type="KEGG" id="ttu:TERTU_3917"/>
<dbReference type="Proteomes" id="UP000009080">
    <property type="component" value="Chromosome"/>
</dbReference>
<evidence type="ECO:0000313" key="1">
    <source>
        <dbReference type="EMBL" id="ACR10683.1"/>
    </source>
</evidence>
<gene>
    <name evidence="1" type="ordered locus">TERTU_3917</name>
</gene>
<dbReference type="EMBL" id="CP001614">
    <property type="protein sequence ID" value="ACR10683.1"/>
    <property type="molecule type" value="Genomic_DNA"/>
</dbReference>
<organism evidence="1 2">
    <name type="scientific">Teredinibacter turnerae (strain ATCC 39867 / T7901)</name>
    <dbReference type="NCBI Taxonomy" id="377629"/>
    <lineage>
        <taxon>Bacteria</taxon>
        <taxon>Pseudomonadati</taxon>
        <taxon>Pseudomonadota</taxon>
        <taxon>Gammaproteobacteria</taxon>
        <taxon>Cellvibrionales</taxon>
        <taxon>Cellvibrionaceae</taxon>
        <taxon>Teredinibacter</taxon>
    </lineage>
</organism>
<evidence type="ECO:0000313" key="2">
    <source>
        <dbReference type="Proteomes" id="UP000009080"/>
    </source>
</evidence>
<sequence length="49" mass="5580">MAGVQRQGFSIVQIILAMKTGELDYRIDDSIDGRSRFKQFISFKISEIA</sequence>